<protein>
    <submittedName>
        <fullName evidence="1">Uncharacterized protein</fullName>
    </submittedName>
</protein>
<name>A0ABS8KWC6_9HYPH</name>
<accession>A0ABS8KWC6</accession>
<gene>
    <name evidence="1" type="ORF">LJ725_12975</name>
</gene>
<dbReference type="RefSeq" id="WP_230551085.1">
    <property type="nucleotide sequence ID" value="NZ_JAJISD010000005.1"/>
</dbReference>
<evidence type="ECO:0000313" key="2">
    <source>
        <dbReference type="Proteomes" id="UP001198862"/>
    </source>
</evidence>
<dbReference type="Proteomes" id="UP001198862">
    <property type="component" value="Unassembled WGS sequence"/>
</dbReference>
<sequence>MTDPQKKTERQIMEERAAQLFRPDTPERRAARKSFGTRCGHLKRKLFAKERLEGKMLEFALDIANDEIGKKLKAGEPLDHYETHLMVDVFMLHIRLSM</sequence>
<keyword evidence="2" id="KW-1185">Reference proteome</keyword>
<organism evidence="1 2">
    <name type="scientific">Reyranella aquatilis</name>
    <dbReference type="NCBI Taxonomy" id="2035356"/>
    <lineage>
        <taxon>Bacteria</taxon>
        <taxon>Pseudomonadati</taxon>
        <taxon>Pseudomonadota</taxon>
        <taxon>Alphaproteobacteria</taxon>
        <taxon>Hyphomicrobiales</taxon>
        <taxon>Reyranellaceae</taxon>
        <taxon>Reyranella</taxon>
    </lineage>
</organism>
<evidence type="ECO:0000313" key="1">
    <source>
        <dbReference type="EMBL" id="MCC8429886.1"/>
    </source>
</evidence>
<dbReference type="EMBL" id="JAJISD010000005">
    <property type="protein sequence ID" value="MCC8429886.1"/>
    <property type="molecule type" value="Genomic_DNA"/>
</dbReference>
<proteinExistence type="predicted"/>
<comment type="caution">
    <text evidence="1">The sequence shown here is derived from an EMBL/GenBank/DDBJ whole genome shotgun (WGS) entry which is preliminary data.</text>
</comment>
<reference evidence="1 2" key="1">
    <citation type="submission" date="2021-11" db="EMBL/GenBank/DDBJ databases">
        <authorList>
            <person name="Lee D.-H."/>
            <person name="Kim S.-B."/>
        </authorList>
    </citation>
    <scope>NUCLEOTIDE SEQUENCE [LARGE SCALE GENOMIC DNA]</scope>
    <source>
        <strain evidence="1 2">KCTC 52223</strain>
    </source>
</reference>